<evidence type="ECO:0000256" key="4">
    <source>
        <dbReference type="ARBA" id="ARBA00022759"/>
    </source>
</evidence>
<evidence type="ECO:0000256" key="1">
    <source>
        <dbReference type="ARBA" id="ARBA00022679"/>
    </source>
</evidence>
<evidence type="ECO:0000256" key="3">
    <source>
        <dbReference type="ARBA" id="ARBA00022722"/>
    </source>
</evidence>
<name>A0AAN8QSG9_9TELE</name>
<keyword evidence="2" id="KW-0548">Nucleotidyltransferase</keyword>
<dbReference type="GO" id="GO:0004519">
    <property type="term" value="F:endonuclease activity"/>
    <property type="evidence" value="ECO:0007669"/>
    <property type="project" value="UniProtKB-KW"/>
</dbReference>
<feature type="region of interest" description="Disordered" evidence="6">
    <location>
        <begin position="76"/>
        <end position="107"/>
    </location>
</feature>
<evidence type="ECO:0000256" key="2">
    <source>
        <dbReference type="ARBA" id="ARBA00022695"/>
    </source>
</evidence>
<dbReference type="InterPro" id="IPR040643">
    <property type="entry name" value="MLVIN_C"/>
</dbReference>
<organism evidence="8 9">
    <name type="scientific">Coregonus suidteri</name>
    <dbReference type="NCBI Taxonomy" id="861788"/>
    <lineage>
        <taxon>Eukaryota</taxon>
        <taxon>Metazoa</taxon>
        <taxon>Chordata</taxon>
        <taxon>Craniata</taxon>
        <taxon>Vertebrata</taxon>
        <taxon>Euteleostomi</taxon>
        <taxon>Actinopterygii</taxon>
        <taxon>Neopterygii</taxon>
        <taxon>Teleostei</taxon>
        <taxon>Protacanthopterygii</taxon>
        <taxon>Salmoniformes</taxon>
        <taxon>Salmonidae</taxon>
        <taxon>Coregoninae</taxon>
        <taxon>Coregonus</taxon>
    </lineage>
</organism>
<feature type="region of interest" description="Disordered" evidence="6">
    <location>
        <begin position="1"/>
        <end position="26"/>
    </location>
</feature>
<feature type="compositionally biased region" description="Polar residues" evidence="6">
    <location>
        <begin position="1"/>
        <end position="10"/>
    </location>
</feature>
<sequence>MTHSDTSLYSHSRKAQEVPDGEDRDEIPVQIGDWVKLKVHKRKWNQPRWMGPYQVIQATPNGCQSDRVTGMASLVPLPDDGEPSTKRVKGDQNRQSDEDLAILYKIP</sequence>
<feature type="compositionally biased region" description="Basic and acidic residues" evidence="6">
    <location>
        <begin position="83"/>
        <end position="97"/>
    </location>
</feature>
<dbReference type="GO" id="GO:0016787">
    <property type="term" value="F:hydrolase activity"/>
    <property type="evidence" value="ECO:0007669"/>
    <property type="project" value="UniProtKB-KW"/>
</dbReference>
<reference evidence="8 9" key="1">
    <citation type="submission" date="2021-04" db="EMBL/GenBank/DDBJ databases">
        <authorList>
            <person name="De Guttry C."/>
            <person name="Zahm M."/>
            <person name="Klopp C."/>
            <person name="Cabau C."/>
            <person name="Louis A."/>
            <person name="Berthelot C."/>
            <person name="Parey E."/>
            <person name="Roest Crollius H."/>
            <person name="Montfort J."/>
            <person name="Robinson-Rechavi M."/>
            <person name="Bucao C."/>
            <person name="Bouchez O."/>
            <person name="Gislard M."/>
            <person name="Lluch J."/>
            <person name="Milhes M."/>
            <person name="Lampietro C."/>
            <person name="Lopez Roques C."/>
            <person name="Donnadieu C."/>
            <person name="Braasch I."/>
            <person name="Desvignes T."/>
            <person name="Postlethwait J."/>
            <person name="Bobe J."/>
            <person name="Wedekind C."/>
            <person name="Guiguen Y."/>
        </authorList>
    </citation>
    <scope>NUCLEOTIDE SEQUENCE [LARGE SCALE GENOMIC DNA]</scope>
    <source>
        <strain evidence="8">Cs_M1</strain>
        <tissue evidence="8">Blood</tissue>
    </source>
</reference>
<dbReference type="Gene3D" id="2.30.30.850">
    <property type="match status" value="1"/>
</dbReference>
<keyword evidence="1" id="KW-0808">Transferase</keyword>
<dbReference type="EMBL" id="JAGTTL010000028">
    <property type="protein sequence ID" value="KAK6299842.1"/>
    <property type="molecule type" value="Genomic_DNA"/>
</dbReference>
<keyword evidence="5" id="KW-0378">Hydrolase</keyword>
<gene>
    <name evidence="8" type="ORF">J4Q44_G00298750</name>
</gene>
<keyword evidence="4" id="KW-0255">Endonuclease</keyword>
<proteinExistence type="predicted"/>
<feature type="domain" description="Murine leukemia virus integrase C-terminal" evidence="7">
    <location>
        <begin position="30"/>
        <end position="74"/>
    </location>
</feature>
<evidence type="ECO:0000259" key="7">
    <source>
        <dbReference type="Pfam" id="PF18697"/>
    </source>
</evidence>
<accession>A0AAN8QSG9</accession>
<dbReference type="Proteomes" id="UP001356427">
    <property type="component" value="Unassembled WGS sequence"/>
</dbReference>
<evidence type="ECO:0000313" key="8">
    <source>
        <dbReference type="EMBL" id="KAK6299842.1"/>
    </source>
</evidence>
<dbReference type="GO" id="GO:0016779">
    <property type="term" value="F:nucleotidyltransferase activity"/>
    <property type="evidence" value="ECO:0007669"/>
    <property type="project" value="UniProtKB-KW"/>
</dbReference>
<evidence type="ECO:0000256" key="6">
    <source>
        <dbReference type="SAM" id="MobiDB-lite"/>
    </source>
</evidence>
<dbReference type="AlphaFoldDB" id="A0AAN8QSG9"/>
<keyword evidence="3" id="KW-0540">Nuclease</keyword>
<comment type="caution">
    <text evidence="8">The sequence shown here is derived from an EMBL/GenBank/DDBJ whole genome shotgun (WGS) entry which is preliminary data.</text>
</comment>
<protein>
    <recommendedName>
        <fullName evidence="7">Murine leukemia virus integrase C-terminal domain-containing protein</fullName>
    </recommendedName>
</protein>
<evidence type="ECO:0000313" key="9">
    <source>
        <dbReference type="Proteomes" id="UP001356427"/>
    </source>
</evidence>
<keyword evidence="9" id="KW-1185">Reference proteome</keyword>
<evidence type="ECO:0000256" key="5">
    <source>
        <dbReference type="ARBA" id="ARBA00022801"/>
    </source>
</evidence>
<dbReference type="Pfam" id="PF18697">
    <property type="entry name" value="MLVIN_C"/>
    <property type="match status" value="1"/>
</dbReference>